<proteinExistence type="predicted"/>
<reference evidence="3" key="1">
    <citation type="submission" date="2017-02" db="UniProtKB">
        <authorList>
            <consortium name="WormBaseParasite"/>
        </authorList>
    </citation>
    <scope>IDENTIFICATION</scope>
</reference>
<feature type="compositionally biased region" description="Basic residues" evidence="1">
    <location>
        <begin position="95"/>
        <end position="116"/>
    </location>
</feature>
<dbReference type="WBParaSite" id="SPAL_0000924568.1">
    <property type="protein sequence ID" value="SPAL_0000924568.1"/>
    <property type="gene ID" value="SPAL_0000924568"/>
</dbReference>
<evidence type="ECO:0000313" key="3">
    <source>
        <dbReference type="WBParaSite" id="SPAL_0000924568.1"/>
    </source>
</evidence>
<name>A0A0N5BTR9_STREA</name>
<dbReference type="AlphaFoldDB" id="A0A0N5BTR9"/>
<organism evidence="2 3">
    <name type="scientific">Strongyloides papillosus</name>
    <name type="common">Intestinal threadworm</name>
    <dbReference type="NCBI Taxonomy" id="174720"/>
    <lineage>
        <taxon>Eukaryota</taxon>
        <taxon>Metazoa</taxon>
        <taxon>Ecdysozoa</taxon>
        <taxon>Nematoda</taxon>
        <taxon>Chromadorea</taxon>
        <taxon>Rhabditida</taxon>
        <taxon>Tylenchina</taxon>
        <taxon>Panagrolaimomorpha</taxon>
        <taxon>Strongyloidoidea</taxon>
        <taxon>Strongyloididae</taxon>
        <taxon>Strongyloides</taxon>
    </lineage>
</organism>
<protein>
    <submittedName>
        <fullName evidence="3">Ovule protein</fullName>
    </submittedName>
</protein>
<dbReference type="Proteomes" id="UP000046392">
    <property type="component" value="Unplaced"/>
</dbReference>
<keyword evidence="2" id="KW-1185">Reference proteome</keyword>
<accession>A0A0N5BTR9</accession>
<sequence length="132" mass="14983">MMSGAHANFMYAGGYHHREFPTPFRKSSVRSSQKRHHRPLSVPSQPIFISFIKFGKSMNSASAVNFMLAGGYQPGGFPMPLSRTNKNRGSSSRGSRNHKTQSSHRSKQGQVKKKGRLFGWLNRKNRSNYQRL</sequence>
<evidence type="ECO:0000256" key="1">
    <source>
        <dbReference type="SAM" id="MobiDB-lite"/>
    </source>
</evidence>
<feature type="region of interest" description="Disordered" evidence="1">
    <location>
        <begin position="77"/>
        <end position="132"/>
    </location>
</feature>
<evidence type="ECO:0000313" key="2">
    <source>
        <dbReference type="Proteomes" id="UP000046392"/>
    </source>
</evidence>
<feature type="compositionally biased region" description="Low complexity" evidence="1">
    <location>
        <begin position="82"/>
        <end position="94"/>
    </location>
</feature>